<dbReference type="InterPro" id="IPR026960">
    <property type="entry name" value="RVT-Znf"/>
</dbReference>
<evidence type="ECO:0000259" key="1">
    <source>
        <dbReference type="Pfam" id="PF13966"/>
    </source>
</evidence>
<protein>
    <recommendedName>
        <fullName evidence="1">Reverse transcriptase zinc-binding domain-containing protein</fullName>
    </recommendedName>
</protein>
<dbReference type="EMBL" id="LRBV02000005">
    <property type="status" value="NOT_ANNOTATED_CDS"/>
    <property type="molecule type" value="Genomic_DNA"/>
</dbReference>
<sequence>MQAYRVALDLQNKYPAEHSQARHDGSVWRKIWRLNVPPKVRTLLWRACSNILPTRENLQRRKVQIDPKCEICLQHPETTCHVLWECPFARDIWSVAGRRIQKSPTGTSDFFSLFRSMANRLSKQELESWAMVVWAIWGARNKFYFKKTQLQPLGIVEGAISMLNDFQRLIASQTTPCRRYQAYNLVTKN</sequence>
<name>A0A7N2LT45_QUELO</name>
<evidence type="ECO:0000313" key="2">
    <source>
        <dbReference type="EnsemblPlants" id="QL05p064920:mrna"/>
    </source>
</evidence>
<dbReference type="AlphaFoldDB" id="A0A7N2LT45"/>
<dbReference type="Gramene" id="QL05p064920:mrna">
    <property type="protein sequence ID" value="QL05p064920:mrna"/>
    <property type="gene ID" value="QL05p064920"/>
</dbReference>
<reference evidence="2 3" key="1">
    <citation type="journal article" date="2016" name="G3 (Bethesda)">
        <title>First Draft Assembly and Annotation of the Genome of a California Endemic Oak Quercus lobata Nee (Fagaceae).</title>
        <authorList>
            <person name="Sork V.L."/>
            <person name="Fitz-Gibbon S.T."/>
            <person name="Puiu D."/>
            <person name="Crepeau M."/>
            <person name="Gugger P.F."/>
            <person name="Sherman R."/>
            <person name="Stevens K."/>
            <person name="Langley C.H."/>
            <person name="Pellegrini M."/>
            <person name="Salzberg S.L."/>
        </authorList>
    </citation>
    <scope>NUCLEOTIDE SEQUENCE [LARGE SCALE GENOMIC DNA]</scope>
    <source>
        <strain evidence="2 3">cv. SW786</strain>
    </source>
</reference>
<organism evidence="2 3">
    <name type="scientific">Quercus lobata</name>
    <name type="common">Valley oak</name>
    <dbReference type="NCBI Taxonomy" id="97700"/>
    <lineage>
        <taxon>Eukaryota</taxon>
        <taxon>Viridiplantae</taxon>
        <taxon>Streptophyta</taxon>
        <taxon>Embryophyta</taxon>
        <taxon>Tracheophyta</taxon>
        <taxon>Spermatophyta</taxon>
        <taxon>Magnoliopsida</taxon>
        <taxon>eudicotyledons</taxon>
        <taxon>Gunneridae</taxon>
        <taxon>Pentapetalae</taxon>
        <taxon>rosids</taxon>
        <taxon>fabids</taxon>
        <taxon>Fagales</taxon>
        <taxon>Fagaceae</taxon>
        <taxon>Quercus</taxon>
    </lineage>
</organism>
<dbReference type="Pfam" id="PF13966">
    <property type="entry name" value="zf-RVT"/>
    <property type="match status" value="1"/>
</dbReference>
<dbReference type="Proteomes" id="UP000594261">
    <property type="component" value="Chromosome 5"/>
</dbReference>
<accession>A0A7N2LT45</accession>
<dbReference type="OMA" id="FCWKIRC"/>
<evidence type="ECO:0000313" key="3">
    <source>
        <dbReference type="Proteomes" id="UP000594261"/>
    </source>
</evidence>
<keyword evidence="3" id="KW-1185">Reference proteome</keyword>
<feature type="domain" description="Reverse transcriptase zinc-binding" evidence="1">
    <location>
        <begin position="20"/>
        <end position="93"/>
    </location>
</feature>
<dbReference type="EnsemblPlants" id="QL05p064920:mrna">
    <property type="protein sequence ID" value="QL05p064920:mrna"/>
    <property type="gene ID" value="QL05p064920"/>
</dbReference>
<dbReference type="InParanoid" id="A0A7N2LT45"/>
<proteinExistence type="predicted"/>
<reference evidence="2" key="2">
    <citation type="submission" date="2021-01" db="UniProtKB">
        <authorList>
            <consortium name="EnsemblPlants"/>
        </authorList>
    </citation>
    <scope>IDENTIFICATION</scope>
</reference>